<dbReference type="InterPro" id="IPR000515">
    <property type="entry name" value="MetI-like"/>
</dbReference>
<dbReference type="GO" id="GO:0055085">
    <property type="term" value="P:transmembrane transport"/>
    <property type="evidence" value="ECO:0007669"/>
    <property type="project" value="InterPro"/>
</dbReference>
<dbReference type="SUPFAM" id="SSF161098">
    <property type="entry name" value="MetI-like"/>
    <property type="match status" value="1"/>
</dbReference>
<evidence type="ECO:0000256" key="2">
    <source>
        <dbReference type="ARBA" id="ARBA00022448"/>
    </source>
</evidence>
<feature type="transmembrane region" description="Helical" evidence="6">
    <location>
        <begin position="204"/>
        <end position="224"/>
    </location>
</feature>
<evidence type="ECO:0000256" key="6">
    <source>
        <dbReference type="RuleBase" id="RU363032"/>
    </source>
</evidence>
<dbReference type="InterPro" id="IPR035906">
    <property type="entry name" value="MetI-like_sf"/>
</dbReference>
<evidence type="ECO:0000256" key="4">
    <source>
        <dbReference type="ARBA" id="ARBA00022989"/>
    </source>
</evidence>
<dbReference type="PROSITE" id="PS50928">
    <property type="entry name" value="ABC_TM1"/>
    <property type="match status" value="1"/>
</dbReference>
<evidence type="ECO:0000256" key="5">
    <source>
        <dbReference type="ARBA" id="ARBA00023136"/>
    </source>
</evidence>
<keyword evidence="4 6" id="KW-1133">Transmembrane helix</keyword>
<dbReference type="AlphaFoldDB" id="A0AAU7AWK1"/>
<dbReference type="EMBL" id="CP114014">
    <property type="protein sequence ID" value="XAY05711.1"/>
    <property type="molecule type" value="Genomic_DNA"/>
</dbReference>
<dbReference type="Gene3D" id="1.10.3720.10">
    <property type="entry name" value="MetI-like"/>
    <property type="match status" value="1"/>
</dbReference>
<name>A0AAU7AWK1_9ACTN</name>
<dbReference type="KEGG" id="parq:DSM112329_02569"/>
<keyword evidence="3 6" id="KW-0812">Transmembrane</keyword>
<dbReference type="RefSeq" id="WP_354702214.1">
    <property type="nucleotide sequence ID" value="NZ_CP114014.1"/>
</dbReference>
<evidence type="ECO:0000313" key="8">
    <source>
        <dbReference type="EMBL" id="XAY05711.1"/>
    </source>
</evidence>
<feature type="transmembrane region" description="Helical" evidence="6">
    <location>
        <begin position="108"/>
        <end position="128"/>
    </location>
</feature>
<keyword evidence="5 6" id="KW-0472">Membrane</keyword>
<dbReference type="GO" id="GO:0031460">
    <property type="term" value="P:glycine betaine transport"/>
    <property type="evidence" value="ECO:0007669"/>
    <property type="project" value="TreeGrafter"/>
</dbReference>
<sequence length="257" mass="26898">MTSGLAIASVFSDFSDGLDFLFHQRESVAGGVQVGGSENLPLLWKHLEVVGLSMLFAILIAVPLGLFLGHTRRGSFLASSISNVGRSVPAIALVLFFSSYLGLELKNLVFAMTLLAIPPIFTNTYVGVRQVDEDVVDAASGMGLSGVQVVRKVELPLALPLVFGGIRTSVVNVIATATLGPFAGVLTLGDPIINASVYGEAGRIGTAILVAGLAVVAEILFALLQRAVTPAALRPPRRGLRDRLASPRLARVADSPT</sequence>
<evidence type="ECO:0000256" key="1">
    <source>
        <dbReference type="ARBA" id="ARBA00004141"/>
    </source>
</evidence>
<organism evidence="8">
    <name type="scientific">Paraconexibacter sp. AEG42_29</name>
    <dbReference type="NCBI Taxonomy" id="2997339"/>
    <lineage>
        <taxon>Bacteria</taxon>
        <taxon>Bacillati</taxon>
        <taxon>Actinomycetota</taxon>
        <taxon>Thermoleophilia</taxon>
        <taxon>Solirubrobacterales</taxon>
        <taxon>Paraconexibacteraceae</taxon>
        <taxon>Paraconexibacter</taxon>
    </lineage>
</organism>
<proteinExistence type="inferred from homology"/>
<feature type="transmembrane region" description="Helical" evidence="6">
    <location>
        <begin position="49"/>
        <end position="69"/>
    </location>
</feature>
<gene>
    <name evidence="8" type="primary">opuCD</name>
    <name evidence="8" type="ORF">DSM112329_02569</name>
</gene>
<dbReference type="PANTHER" id="PTHR30177:SF33">
    <property type="entry name" value="POSSIBLE OSMOPROTECTANT (GLYCINE BETAINE_CARNITINE_CHOLINE_L-PROLINE) TRANSPORT INTEGRAL MEMBRANE PROTEIN ABC TRANSPORTER PROZ"/>
    <property type="match status" value="1"/>
</dbReference>
<feature type="domain" description="ABC transmembrane type-1" evidence="7">
    <location>
        <begin position="43"/>
        <end position="225"/>
    </location>
</feature>
<comment type="subcellular location">
    <subcellularLocation>
        <location evidence="6">Cell membrane</location>
        <topology evidence="6">Multi-pass membrane protein</topology>
    </subcellularLocation>
    <subcellularLocation>
        <location evidence="1">Membrane</location>
        <topology evidence="1">Multi-pass membrane protein</topology>
    </subcellularLocation>
</comment>
<dbReference type="InterPro" id="IPR051204">
    <property type="entry name" value="ABC_transp_perm/SBD"/>
</dbReference>
<dbReference type="Pfam" id="PF00528">
    <property type="entry name" value="BPD_transp_1"/>
    <property type="match status" value="1"/>
</dbReference>
<comment type="similarity">
    <text evidence="6">Belongs to the binding-protein-dependent transport system permease family.</text>
</comment>
<protein>
    <submittedName>
        <fullName evidence="8">Carnitine transport permease protein OpuCD</fullName>
    </submittedName>
</protein>
<keyword evidence="2 6" id="KW-0813">Transport</keyword>
<feature type="transmembrane region" description="Helical" evidence="6">
    <location>
        <begin position="161"/>
        <end position="184"/>
    </location>
</feature>
<reference evidence="8" key="1">
    <citation type="submission" date="2022-12" db="EMBL/GenBank/DDBJ databases">
        <title>Paraconexibacter alkalitolerans sp. nov. and Baekduia alba sp. nov., isolated from soil and emended description of the genera Paraconexibacter (Chun et al., 2020) and Baekduia (An et al., 2020).</title>
        <authorList>
            <person name="Vieira S."/>
            <person name="Huber K.J."/>
            <person name="Geppert A."/>
            <person name="Wolf J."/>
            <person name="Neumann-Schaal M."/>
            <person name="Muesken M."/>
            <person name="Overmann J."/>
        </authorList>
    </citation>
    <scope>NUCLEOTIDE SEQUENCE</scope>
    <source>
        <strain evidence="8">AEG42_29</strain>
    </source>
</reference>
<evidence type="ECO:0000259" key="7">
    <source>
        <dbReference type="PROSITE" id="PS50928"/>
    </source>
</evidence>
<accession>A0AAU7AWK1</accession>
<dbReference type="PANTHER" id="PTHR30177">
    <property type="entry name" value="GLYCINE BETAINE/L-PROLINE TRANSPORT SYSTEM PERMEASE PROTEIN PROW"/>
    <property type="match status" value="1"/>
</dbReference>
<feature type="transmembrane region" description="Helical" evidence="6">
    <location>
        <begin position="81"/>
        <end position="102"/>
    </location>
</feature>
<evidence type="ECO:0000256" key="3">
    <source>
        <dbReference type="ARBA" id="ARBA00022692"/>
    </source>
</evidence>
<dbReference type="CDD" id="cd06261">
    <property type="entry name" value="TM_PBP2"/>
    <property type="match status" value="1"/>
</dbReference>
<dbReference type="GO" id="GO:0005886">
    <property type="term" value="C:plasma membrane"/>
    <property type="evidence" value="ECO:0007669"/>
    <property type="project" value="UniProtKB-SubCell"/>
</dbReference>